<keyword evidence="1" id="KW-0472">Membrane</keyword>
<feature type="transmembrane region" description="Helical" evidence="1">
    <location>
        <begin position="20"/>
        <end position="46"/>
    </location>
</feature>
<dbReference type="Proteomes" id="UP000054560">
    <property type="component" value="Unassembled WGS sequence"/>
</dbReference>
<sequence length="101" mass="11605">MVDMTEVQTWLFTIRKWYHVYIFCTGLIIFTLLGLRMEMGVFYALLSTNNSNHDPGTDYTTVLLNISIMIILAVLSAFCVLANALLIQEEYRGLGFMVMRL</sequence>
<feature type="transmembrane region" description="Helical" evidence="1">
    <location>
        <begin position="66"/>
        <end position="87"/>
    </location>
</feature>
<evidence type="ECO:0000313" key="2">
    <source>
        <dbReference type="EMBL" id="KNC72700.1"/>
    </source>
</evidence>
<keyword evidence="1" id="KW-0812">Transmembrane</keyword>
<dbReference type="RefSeq" id="XP_014146602.1">
    <property type="nucleotide sequence ID" value="XM_014291127.1"/>
</dbReference>
<gene>
    <name evidence="2" type="ORF">SARC_14741</name>
</gene>
<reference evidence="2 3" key="1">
    <citation type="submission" date="2011-02" db="EMBL/GenBank/DDBJ databases">
        <title>The Genome Sequence of Sphaeroforma arctica JP610.</title>
        <authorList>
            <consortium name="The Broad Institute Genome Sequencing Platform"/>
            <person name="Russ C."/>
            <person name="Cuomo C."/>
            <person name="Young S.K."/>
            <person name="Zeng Q."/>
            <person name="Gargeya S."/>
            <person name="Alvarado L."/>
            <person name="Berlin A."/>
            <person name="Chapman S.B."/>
            <person name="Chen Z."/>
            <person name="Freedman E."/>
            <person name="Gellesch M."/>
            <person name="Goldberg J."/>
            <person name="Griggs A."/>
            <person name="Gujja S."/>
            <person name="Heilman E."/>
            <person name="Heiman D."/>
            <person name="Howarth C."/>
            <person name="Mehta T."/>
            <person name="Neiman D."/>
            <person name="Pearson M."/>
            <person name="Roberts A."/>
            <person name="Saif S."/>
            <person name="Shea T."/>
            <person name="Shenoy N."/>
            <person name="Sisk P."/>
            <person name="Stolte C."/>
            <person name="Sykes S."/>
            <person name="White J."/>
            <person name="Yandava C."/>
            <person name="Burger G."/>
            <person name="Gray M.W."/>
            <person name="Holland P.W.H."/>
            <person name="King N."/>
            <person name="Lang F.B.F."/>
            <person name="Roger A.J."/>
            <person name="Ruiz-Trillo I."/>
            <person name="Haas B."/>
            <person name="Nusbaum C."/>
            <person name="Birren B."/>
        </authorList>
    </citation>
    <scope>NUCLEOTIDE SEQUENCE [LARGE SCALE GENOMIC DNA]</scope>
    <source>
        <strain evidence="2 3">JP610</strain>
    </source>
</reference>
<organism evidence="2 3">
    <name type="scientific">Sphaeroforma arctica JP610</name>
    <dbReference type="NCBI Taxonomy" id="667725"/>
    <lineage>
        <taxon>Eukaryota</taxon>
        <taxon>Ichthyosporea</taxon>
        <taxon>Ichthyophonida</taxon>
        <taxon>Sphaeroforma</taxon>
    </lineage>
</organism>
<evidence type="ECO:0000256" key="1">
    <source>
        <dbReference type="SAM" id="Phobius"/>
    </source>
</evidence>
<accession>A0A0L0F7K6</accession>
<keyword evidence="3" id="KW-1185">Reference proteome</keyword>
<evidence type="ECO:0000313" key="3">
    <source>
        <dbReference type="Proteomes" id="UP000054560"/>
    </source>
</evidence>
<name>A0A0L0F7K6_9EUKA</name>
<dbReference type="EMBL" id="KQ246636">
    <property type="protein sequence ID" value="KNC72700.1"/>
    <property type="molecule type" value="Genomic_DNA"/>
</dbReference>
<dbReference type="GeneID" id="25915245"/>
<proteinExistence type="predicted"/>
<keyword evidence="1" id="KW-1133">Transmembrane helix</keyword>
<dbReference type="AlphaFoldDB" id="A0A0L0F7K6"/>
<protein>
    <submittedName>
        <fullName evidence="2">Uncharacterized protein</fullName>
    </submittedName>
</protein>